<sequence length="123" mass="14230">MNFDFDEQGILFHPISMNISLTTKQVLENAYRRMKRFNQVYINEGILIKALLDLKDPATNSIIEGLDVSKILDIISSQRDMIDSLKNYTFPEIAPSEVIYRKAEQDDAAALELFVKKEFGNRW</sequence>
<dbReference type="EMBL" id="JACJHX010000015">
    <property type="protein sequence ID" value="MBA9028554.1"/>
    <property type="molecule type" value="Genomic_DNA"/>
</dbReference>
<accession>A0ABR6CUC1</accession>
<dbReference type="RefSeq" id="WP_182503622.1">
    <property type="nucleotide sequence ID" value="NZ_JACJHX010000015.1"/>
</dbReference>
<proteinExistence type="predicted"/>
<reference evidence="1 2" key="1">
    <citation type="submission" date="2020-08" db="EMBL/GenBank/DDBJ databases">
        <title>Genomic Encyclopedia of Type Strains, Phase IV (KMG-IV): sequencing the most valuable type-strain genomes for metagenomic binning, comparative biology and taxonomic classification.</title>
        <authorList>
            <person name="Goeker M."/>
        </authorList>
    </citation>
    <scope>NUCLEOTIDE SEQUENCE [LARGE SCALE GENOMIC DNA]</scope>
    <source>
        <strain evidence="1 2">DSM 105481</strain>
    </source>
</reference>
<comment type="caution">
    <text evidence="1">The sequence shown here is derived from an EMBL/GenBank/DDBJ whole genome shotgun (WGS) entry which is preliminary data.</text>
</comment>
<dbReference type="Proteomes" id="UP000626697">
    <property type="component" value="Unassembled WGS sequence"/>
</dbReference>
<keyword evidence="2" id="KW-1185">Reference proteome</keyword>
<protein>
    <submittedName>
        <fullName evidence="1">Uncharacterized protein</fullName>
    </submittedName>
</protein>
<gene>
    <name evidence="1" type="ORF">HNP81_003874</name>
</gene>
<evidence type="ECO:0000313" key="1">
    <source>
        <dbReference type="EMBL" id="MBA9028554.1"/>
    </source>
</evidence>
<organism evidence="1 2">
    <name type="scientific">Peribacillus huizhouensis</name>
    <dbReference type="NCBI Taxonomy" id="1501239"/>
    <lineage>
        <taxon>Bacteria</taxon>
        <taxon>Bacillati</taxon>
        <taxon>Bacillota</taxon>
        <taxon>Bacilli</taxon>
        <taxon>Bacillales</taxon>
        <taxon>Bacillaceae</taxon>
        <taxon>Peribacillus</taxon>
    </lineage>
</organism>
<evidence type="ECO:0000313" key="2">
    <source>
        <dbReference type="Proteomes" id="UP000626697"/>
    </source>
</evidence>
<name>A0ABR6CUC1_9BACI</name>